<evidence type="ECO:0008006" key="3">
    <source>
        <dbReference type="Google" id="ProtNLM"/>
    </source>
</evidence>
<comment type="caution">
    <text evidence="1">The sequence shown here is derived from an EMBL/GenBank/DDBJ whole genome shotgun (WGS) entry which is preliminary data.</text>
</comment>
<accession>A0A5C8K7C6</accession>
<reference evidence="1 2" key="1">
    <citation type="submission" date="2019-08" db="EMBL/GenBank/DDBJ databases">
        <authorList>
            <person name="Shi S."/>
        </authorList>
    </citation>
    <scope>NUCLEOTIDE SEQUENCE [LARGE SCALE GENOMIC DNA]</scope>
    <source>
        <strain evidence="1 2">GY10130</strain>
    </source>
</reference>
<protein>
    <recommendedName>
        <fullName evidence="3">STAS/SEC14 domain-containing protein</fullName>
    </recommendedName>
</protein>
<organism evidence="1 2">
    <name type="scientific">Pontibacter qinzhouensis</name>
    <dbReference type="NCBI Taxonomy" id="2603253"/>
    <lineage>
        <taxon>Bacteria</taxon>
        <taxon>Pseudomonadati</taxon>
        <taxon>Bacteroidota</taxon>
        <taxon>Cytophagia</taxon>
        <taxon>Cytophagales</taxon>
        <taxon>Hymenobacteraceae</taxon>
        <taxon>Pontibacter</taxon>
    </lineage>
</organism>
<gene>
    <name evidence="1" type="ORF">FVR03_12195</name>
</gene>
<evidence type="ECO:0000313" key="2">
    <source>
        <dbReference type="Proteomes" id="UP000321926"/>
    </source>
</evidence>
<dbReference type="EMBL" id="VRTY01000042">
    <property type="protein sequence ID" value="TXK45702.1"/>
    <property type="molecule type" value="Genomic_DNA"/>
</dbReference>
<dbReference type="Proteomes" id="UP000321926">
    <property type="component" value="Unassembled WGS sequence"/>
</dbReference>
<dbReference type="OrthoDB" id="852207at2"/>
<evidence type="ECO:0000313" key="1">
    <source>
        <dbReference type="EMBL" id="TXK45702.1"/>
    </source>
</evidence>
<proteinExistence type="predicted"/>
<dbReference type="AlphaFoldDB" id="A0A5C8K7C6"/>
<name>A0A5C8K7C6_9BACT</name>
<keyword evidence="2" id="KW-1185">Reference proteome</keyword>
<sequence length="136" mass="15566">MIIYQNGLMLLDYNPSTDIVTVDLPNVVEIGVYELMRSLEIVAEHILNYDIKRLLLDSSRVLVEQIEDEDYKVVVGKFLAHLMKSRLEKIARVNSSRLSHEQRVLHVTAEATQKLGTSIKVKTFSGKREALNWLLS</sequence>
<dbReference type="RefSeq" id="WP_147922032.1">
    <property type="nucleotide sequence ID" value="NZ_VRTY01000042.1"/>
</dbReference>